<reference evidence="2" key="1">
    <citation type="submission" date="2024-07" db="EMBL/GenBank/DDBJ databases">
        <title>Identification and characteristics of an arsenic-resistant bacterial isolate, which belongs to a novel species.</title>
        <authorList>
            <person name="Juszczyk A."/>
            <person name="Kowalczyk A."/>
            <person name="Was K."/>
            <person name="Kosowicz W."/>
            <person name="Budzyn A."/>
            <person name="Latowski D."/>
        </authorList>
    </citation>
    <scope>NUCLEOTIDE SEQUENCE</scope>
    <source>
        <strain evidence="2">As8PL</strain>
    </source>
</reference>
<proteinExistence type="predicted"/>
<keyword evidence="1" id="KW-0732">Signal</keyword>
<feature type="signal peptide" evidence="1">
    <location>
        <begin position="1"/>
        <end position="27"/>
    </location>
</feature>
<dbReference type="AlphaFoldDB" id="A0AB39BU45"/>
<evidence type="ECO:0000313" key="2">
    <source>
        <dbReference type="EMBL" id="XDI37417.1"/>
    </source>
</evidence>
<sequence length="297" mass="32685">MKHTWKKLLSLVLVVSLVVPTVLPSLALADAAPGDVIVTLGENLSPAEREKILAEMNETENTEIITVSNQEEREYLGDYISSSQIGTRALSSTKITLAEEGSGINVETNNITWVSEGMYANALVTAGVEDADIYVTAPFPVSGTAALTGLIKAYEIAAEIEIPEEQKQVANEEMVRTAELAESIGVEEATELMNRIKEEIANNPVESEEDLRELIRRVAAELGIELTEQELDGLVSLFMRMKNLNIDWNQVQDQISKVRDNLGDFLAREDTQSFISKILDVINQLIEAIKGFFTSEA</sequence>
<gene>
    <name evidence="2" type="ORF">AB3N04_03645</name>
</gene>
<name>A0AB39BU45_9BACI</name>
<dbReference type="RefSeq" id="WP_368504766.1">
    <property type="nucleotide sequence ID" value="NZ_CP162551.1"/>
</dbReference>
<protein>
    <submittedName>
        <fullName evidence="2">DUF1002 domain-containing protein</fullName>
    </submittedName>
</protein>
<evidence type="ECO:0000256" key="1">
    <source>
        <dbReference type="SAM" id="SignalP"/>
    </source>
</evidence>
<accession>A0AB39BU45</accession>
<organism evidence="2">
    <name type="scientific">Alkalihalophilus sp. As8PL</name>
    <dbReference type="NCBI Taxonomy" id="3237103"/>
    <lineage>
        <taxon>Bacteria</taxon>
        <taxon>Bacillati</taxon>
        <taxon>Bacillota</taxon>
        <taxon>Bacilli</taxon>
        <taxon>Bacillales</taxon>
        <taxon>Bacillaceae</taxon>
        <taxon>Alkalihalophilus</taxon>
    </lineage>
</organism>
<dbReference type="InterPro" id="IPR009343">
    <property type="entry name" value="DUF1002"/>
</dbReference>
<dbReference type="EMBL" id="CP162551">
    <property type="protein sequence ID" value="XDI37417.1"/>
    <property type="molecule type" value="Genomic_DNA"/>
</dbReference>
<dbReference type="Pfam" id="PF06207">
    <property type="entry name" value="DUF1002"/>
    <property type="match status" value="1"/>
</dbReference>
<feature type="chain" id="PRO_5044322448" evidence="1">
    <location>
        <begin position="28"/>
        <end position="297"/>
    </location>
</feature>